<feature type="transmembrane region" description="Helical" evidence="2">
    <location>
        <begin position="173"/>
        <end position="197"/>
    </location>
</feature>
<organism evidence="3 4">
    <name type="scientific">Shimia gijangensis</name>
    <dbReference type="NCBI Taxonomy" id="1470563"/>
    <lineage>
        <taxon>Bacteria</taxon>
        <taxon>Pseudomonadati</taxon>
        <taxon>Pseudomonadota</taxon>
        <taxon>Alphaproteobacteria</taxon>
        <taxon>Rhodobacterales</taxon>
        <taxon>Roseobacteraceae</taxon>
    </lineage>
</organism>
<dbReference type="EMBL" id="FQZQ01000001">
    <property type="protein sequence ID" value="SHI51194.1"/>
    <property type="molecule type" value="Genomic_DNA"/>
</dbReference>
<dbReference type="Proteomes" id="UP000183982">
    <property type="component" value="Unassembled WGS sequence"/>
</dbReference>
<keyword evidence="4" id="KW-1185">Reference proteome</keyword>
<keyword evidence="2" id="KW-1133">Transmembrane helix</keyword>
<reference evidence="4" key="1">
    <citation type="submission" date="2016-11" db="EMBL/GenBank/DDBJ databases">
        <authorList>
            <person name="Varghese N."/>
            <person name="Submissions S."/>
        </authorList>
    </citation>
    <scope>NUCLEOTIDE SEQUENCE [LARGE SCALE GENOMIC DNA]</scope>
    <source>
        <strain evidence="4">DSM 100564</strain>
    </source>
</reference>
<evidence type="ECO:0000256" key="2">
    <source>
        <dbReference type="SAM" id="Phobius"/>
    </source>
</evidence>
<sequence length="319" mass="35360">MPLNGQLQGYTMLYLRDGFFTALAAVFIMTQPAIAKCGLPREVQVLMDDLYASTLNGDSVDVELTMRLRRNSKNIDMADVSSKLFSVGMAHRRDRIDTLLKEAQLIDASGHAMNPNLLREQLKRAERLDAIVCKLEQREKDKNRPPPFPAAKEKRPSMPLTEAAQSLGTTARLVVLLSVTSLMIGLVFLGRFSYLWIHGLVNKRRTCHIPAVVECGLDVIDGYVTVLGRHGCRFQPVNEGAFARLEGLIGSRSAFIVCGSQRILVTLKATHGRSAVALFHSVLSSQAHTKLLERSKVSPKFAPKRSAGVKRIERKARLT</sequence>
<evidence type="ECO:0000313" key="4">
    <source>
        <dbReference type="Proteomes" id="UP000183982"/>
    </source>
</evidence>
<evidence type="ECO:0000256" key="1">
    <source>
        <dbReference type="SAM" id="MobiDB-lite"/>
    </source>
</evidence>
<gene>
    <name evidence="3" type="ORF">SAMN05444000_101302</name>
</gene>
<dbReference type="STRING" id="1470563.SAMN05444000_101302"/>
<accession>A0A1M6BRH2</accession>
<keyword evidence="2" id="KW-0472">Membrane</keyword>
<keyword evidence="2" id="KW-0812">Transmembrane</keyword>
<proteinExistence type="predicted"/>
<feature type="region of interest" description="Disordered" evidence="1">
    <location>
        <begin position="139"/>
        <end position="159"/>
    </location>
</feature>
<name>A0A1M6BRH2_9RHOB</name>
<protein>
    <submittedName>
        <fullName evidence="3">Uncharacterized protein</fullName>
    </submittedName>
</protein>
<evidence type="ECO:0000313" key="3">
    <source>
        <dbReference type="EMBL" id="SHI51194.1"/>
    </source>
</evidence>
<dbReference type="AlphaFoldDB" id="A0A1M6BRH2"/>